<protein>
    <submittedName>
        <fullName evidence="1">Uncharacterized protein</fullName>
    </submittedName>
</protein>
<feature type="non-terminal residue" evidence="1">
    <location>
        <position position="1"/>
    </location>
</feature>
<organism evidence="1">
    <name type="scientific">marine metagenome</name>
    <dbReference type="NCBI Taxonomy" id="408172"/>
    <lineage>
        <taxon>unclassified sequences</taxon>
        <taxon>metagenomes</taxon>
        <taxon>ecological metagenomes</taxon>
    </lineage>
</organism>
<evidence type="ECO:0000313" key="1">
    <source>
        <dbReference type="EMBL" id="SVC94996.1"/>
    </source>
</evidence>
<gene>
    <name evidence="1" type="ORF">METZ01_LOCUS347850</name>
</gene>
<accession>A0A382RBF4</accession>
<proteinExistence type="predicted"/>
<sequence>VVSGGHGRTRTCYLLIRNQALYPDELRIRKIFLFPLFPPFKFRMFLSFKFQQTEMFTKYSLTFYKQYINRVFRINPQVRNQV</sequence>
<dbReference type="AlphaFoldDB" id="A0A382RBF4"/>
<name>A0A382RBF4_9ZZZZ</name>
<reference evidence="1" key="1">
    <citation type="submission" date="2018-05" db="EMBL/GenBank/DDBJ databases">
        <authorList>
            <person name="Lanie J.A."/>
            <person name="Ng W.-L."/>
            <person name="Kazmierczak K.M."/>
            <person name="Andrzejewski T.M."/>
            <person name="Davidsen T.M."/>
            <person name="Wayne K.J."/>
            <person name="Tettelin H."/>
            <person name="Glass J.I."/>
            <person name="Rusch D."/>
            <person name="Podicherti R."/>
            <person name="Tsui H.-C.T."/>
            <person name="Winkler M.E."/>
        </authorList>
    </citation>
    <scope>NUCLEOTIDE SEQUENCE</scope>
</reference>
<dbReference type="EMBL" id="UINC01120483">
    <property type="protein sequence ID" value="SVC94996.1"/>
    <property type="molecule type" value="Genomic_DNA"/>
</dbReference>
<feature type="non-terminal residue" evidence="1">
    <location>
        <position position="82"/>
    </location>
</feature>